<sequence length="1061" mass="117842">MWLAEDLHDTDPGSPPLEGGEALCEFNIDSCNQEIQHLNVLRSLPSLLEENKATCIKDVFSKIQAVLPNSQAEVHLEASNSFLTILERELVPATTFTQTFLQSILTSVDSKDQIVANAWLETLLDVIDLLPPDIVKKDILTLAIYKGQHSHSVTSRLASCKILGKICLKFEGFFIKKEILPTVQSLCQDVDYEVRSCIARQLDAVARGLGLEIAKYAILPCLVELSNDEAGYVRLATIETVVNMLSLLDDETCTQTIIPLVKKFCETSLIMEDSALPIAAKQLGRLCHGLSLNLQLDEKSWFLQFYRKLARLGLPISAENDRTNRSRMPDIVPLTDDCDKYMQCRQNCAYNFPAMVLFAEPINFKDELLFTFYDLASDPYSGVRRTIASGLHEISKLLGPNVHLIQRQLVLLLQDDCIEVLEGVLSNLPITLEALAREGSMNSGVRLQDADDLITALIACERAISATTNWRLHAEFLNKLSCLPRCLSSDDIHETFVPLIFQKIYSVRPMPCRIAAITTLLIFLRSTIMSNRRQEICTRLVDDLANGYSCHKRMLFITACTIIIELFSKQFFKTHFFSCLLKLTDDPIPNIRLRLCSVLPRLKSLIKLPVDQKLLRLLEAAVRKLVNNETDKDVSAALGQAILELDNVELLETDNRHSTSLDDAVDLAKEDEEKLLVQLERKLKFRHMSDTSSSSGFRGSRIPCSPSRYGRSPQSLLKYEIRSAIPLPKRSSSLPLTPSLNRKILPDSPVPSPETIRRASSTIPRCSLSSSHSPVKPSSLRYNSTIVSPPLSPSDPKRPWVVGESYNYKNSPSDDVYGTIQDDDLQLDFSDDMIIAHLNDKKDEKKTNDTSSKVPKEITSQFKKNFSPKLAQNSPSSIPKKSPGKTKHEISSPSSSSSSSSKKSYLSTLSRAKSTSHLNSTLSRQLGSSFIPRASFRSSTGRSPSAPGTPRCMSPVRIYGTTKMGLSLPLSHDLQYRLGNRKFLSRPGSPAALSSEDSDGQNTPDSPCSYGSNESASSEIGSGSGRSRVKRLSANLNSSKIPFLIPRSTLSRNKSLESQSH</sequence>
<name>T1IPS6_STRMM</name>
<dbReference type="InterPro" id="IPR021133">
    <property type="entry name" value="HEAT_type_2"/>
</dbReference>
<protein>
    <recommendedName>
        <fullName evidence="5">TOG domain-containing protein</fullName>
    </recommendedName>
</protein>
<evidence type="ECO:0008006" key="5">
    <source>
        <dbReference type="Google" id="ProtNLM"/>
    </source>
</evidence>
<dbReference type="PANTHER" id="PTHR21467:SF0">
    <property type="entry name" value="SERINE_THREONINE-PROTEIN PHOSPHATASE 4 REGULATORY SUBUNIT 4"/>
    <property type="match status" value="1"/>
</dbReference>
<dbReference type="InterPro" id="IPR016024">
    <property type="entry name" value="ARM-type_fold"/>
</dbReference>
<feature type="region of interest" description="Disordered" evidence="2">
    <location>
        <begin position="985"/>
        <end position="1033"/>
    </location>
</feature>
<evidence type="ECO:0000313" key="4">
    <source>
        <dbReference type="Proteomes" id="UP000014500"/>
    </source>
</evidence>
<feature type="compositionally biased region" description="Polar residues" evidence="2">
    <location>
        <begin position="1000"/>
        <end position="1010"/>
    </location>
</feature>
<dbReference type="GO" id="GO:0019888">
    <property type="term" value="F:protein phosphatase regulator activity"/>
    <property type="evidence" value="ECO:0007669"/>
    <property type="project" value="TreeGrafter"/>
</dbReference>
<feature type="region of interest" description="Disordered" evidence="2">
    <location>
        <begin position="689"/>
        <end position="712"/>
    </location>
</feature>
<dbReference type="Gene3D" id="1.25.10.10">
    <property type="entry name" value="Leucine-rich Repeat Variant"/>
    <property type="match status" value="1"/>
</dbReference>
<evidence type="ECO:0000256" key="2">
    <source>
        <dbReference type="SAM" id="MobiDB-lite"/>
    </source>
</evidence>
<evidence type="ECO:0000313" key="3">
    <source>
        <dbReference type="EnsemblMetazoa" id="SMAR003030-PA"/>
    </source>
</evidence>
<reference evidence="4" key="1">
    <citation type="submission" date="2011-05" db="EMBL/GenBank/DDBJ databases">
        <authorList>
            <person name="Richards S.R."/>
            <person name="Qu J."/>
            <person name="Jiang H."/>
            <person name="Jhangiani S.N."/>
            <person name="Agravi P."/>
            <person name="Goodspeed R."/>
            <person name="Gross S."/>
            <person name="Mandapat C."/>
            <person name="Jackson L."/>
            <person name="Mathew T."/>
            <person name="Pu L."/>
            <person name="Thornton R."/>
            <person name="Saada N."/>
            <person name="Wilczek-Boney K.B."/>
            <person name="Lee S."/>
            <person name="Kovar C."/>
            <person name="Wu Y."/>
            <person name="Scherer S.E."/>
            <person name="Worley K.C."/>
            <person name="Muzny D.M."/>
            <person name="Gibbs R."/>
        </authorList>
    </citation>
    <scope>NUCLEOTIDE SEQUENCE</scope>
    <source>
        <strain evidence="4">Brora</strain>
    </source>
</reference>
<feature type="repeat" description="HEAT" evidence="1">
    <location>
        <begin position="179"/>
        <end position="215"/>
    </location>
</feature>
<feature type="compositionally biased region" description="Low complexity" evidence="2">
    <location>
        <begin position="1011"/>
        <end position="1021"/>
    </location>
</feature>
<dbReference type="Proteomes" id="UP000014500">
    <property type="component" value="Unassembled WGS sequence"/>
</dbReference>
<feature type="compositionally biased region" description="Low complexity" evidence="2">
    <location>
        <begin position="767"/>
        <end position="780"/>
    </location>
</feature>
<keyword evidence="4" id="KW-1185">Reference proteome</keyword>
<dbReference type="EMBL" id="JH431265">
    <property type="status" value="NOT_ANNOTATED_CDS"/>
    <property type="molecule type" value="Genomic_DNA"/>
</dbReference>
<dbReference type="SUPFAM" id="SSF48371">
    <property type="entry name" value="ARM repeat"/>
    <property type="match status" value="1"/>
</dbReference>
<organism evidence="3 4">
    <name type="scientific">Strigamia maritima</name>
    <name type="common">European centipede</name>
    <name type="synonym">Geophilus maritimus</name>
    <dbReference type="NCBI Taxonomy" id="126957"/>
    <lineage>
        <taxon>Eukaryota</taxon>
        <taxon>Metazoa</taxon>
        <taxon>Ecdysozoa</taxon>
        <taxon>Arthropoda</taxon>
        <taxon>Myriapoda</taxon>
        <taxon>Chilopoda</taxon>
        <taxon>Pleurostigmophora</taxon>
        <taxon>Geophilomorpha</taxon>
        <taxon>Linotaeniidae</taxon>
        <taxon>Strigamia</taxon>
    </lineage>
</organism>
<reference evidence="3" key="2">
    <citation type="submission" date="2015-02" db="UniProtKB">
        <authorList>
            <consortium name="EnsemblMetazoa"/>
        </authorList>
    </citation>
    <scope>IDENTIFICATION</scope>
</reference>
<dbReference type="STRING" id="126957.T1IPS6"/>
<dbReference type="HOGENOM" id="CLU_289236_0_0_1"/>
<evidence type="ECO:0000256" key="1">
    <source>
        <dbReference type="PROSITE-ProRule" id="PRU00103"/>
    </source>
</evidence>
<dbReference type="AlphaFoldDB" id="T1IPS6"/>
<dbReference type="InterPro" id="IPR011989">
    <property type="entry name" value="ARM-like"/>
</dbReference>
<feature type="region of interest" description="Disordered" evidence="2">
    <location>
        <begin position="730"/>
        <end position="781"/>
    </location>
</feature>
<dbReference type="InterPro" id="IPR039918">
    <property type="entry name" value="PPP4R4"/>
</dbReference>
<dbReference type="eggNOG" id="KOG0211">
    <property type="taxonomic scope" value="Eukaryota"/>
</dbReference>
<feature type="compositionally biased region" description="Low complexity" evidence="2">
    <location>
        <begin position="891"/>
        <end position="903"/>
    </location>
</feature>
<dbReference type="GO" id="GO:0005829">
    <property type="term" value="C:cytosol"/>
    <property type="evidence" value="ECO:0007669"/>
    <property type="project" value="TreeGrafter"/>
</dbReference>
<dbReference type="GO" id="GO:0008287">
    <property type="term" value="C:protein serine/threonine phosphatase complex"/>
    <property type="evidence" value="ECO:0007669"/>
    <property type="project" value="TreeGrafter"/>
</dbReference>
<dbReference type="OMA" id="VRAIINC"/>
<proteinExistence type="predicted"/>
<feature type="repeat" description="HEAT" evidence="1">
    <location>
        <begin position="368"/>
        <end position="402"/>
    </location>
</feature>
<accession>T1IPS6</accession>
<feature type="compositionally biased region" description="Low complexity" evidence="2">
    <location>
        <begin position="692"/>
        <end position="701"/>
    </location>
</feature>
<dbReference type="PROSITE" id="PS50077">
    <property type="entry name" value="HEAT_REPEAT"/>
    <property type="match status" value="3"/>
</dbReference>
<dbReference type="PANTHER" id="PTHR21467">
    <property type="entry name" value="PROTEIN PHOSPHATASE 4 REGULATORY SUBUNIT 4 PPP4R4"/>
    <property type="match status" value="1"/>
</dbReference>
<dbReference type="PhylomeDB" id="T1IPS6"/>
<dbReference type="EnsemblMetazoa" id="SMAR003030-RA">
    <property type="protein sequence ID" value="SMAR003030-PA"/>
    <property type="gene ID" value="SMAR003030"/>
</dbReference>
<feature type="region of interest" description="Disordered" evidence="2">
    <location>
        <begin position="843"/>
        <end position="903"/>
    </location>
</feature>
<feature type="region of interest" description="Disordered" evidence="2">
    <location>
        <begin position="934"/>
        <end position="956"/>
    </location>
</feature>
<feature type="compositionally biased region" description="Polar residues" evidence="2">
    <location>
        <begin position="730"/>
        <end position="740"/>
    </location>
</feature>
<feature type="repeat" description="HEAT" evidence="1">
    <location>
        <begin position="218"/>
        <end position="256"/>
    </location>
</feature>